<keyword evidence="1" id="KW-0378">Hydrolase</keyword>
<feature type="region of interest" description="Disordered" evidence="2">
    <location>
        <begin position="420"/>
        <end position="462"/>
    </location>
</feature>
<dbReference type="GO" id="GO:0004722">
    <property type="term" value="F:protein serine/threonine phosphatase activity"/>
    <property type="evidence" value="ECO:0007669"/>
    <property type="project" value="UniProtKB-EC"/>
</dbReference>
<reference evidence="3 4" key="1">
    <citation type="submission" date="2014-11" db="EMBL/GenBank/DDBJ databases">
        <authorList>
            <person name="Zhu J."/>
            <person name="Qi W."/>
            <person name="Song R."/>
        </authorList>
    </citation>
    <scope>NUCLEOTIDE SEQUENCE [LARGE SCALE GENOMIC DNA]</scope>
</reference>
<dbReference type="PANTHER" id="PTHR12320:SF1">
    <property type="entry name" value="PROTEIN PHOSPHATASE PTC7 HOMOLOG"/>
    <property type="match status" value="1"/>
</dbReference>
<feature type="compositionally biased region" description="Polar residues" evidence="2">
    <location>
        <begin position="1"/>
        <end position="12"/>
    </location>
</feature>
<keyword evidence="1" id="KW-0904">Protein phosphatase</keyword>
<keyword evidence="4" id="KW-1185">Reference proteome</keyword>
<dbReference type="STRING" id="1169540.A0A0G4GBD7"/>
<dbReference type="EC" id="3.1.3.16" evidence="1"/>
<feature type="compositionally biased region" description="Basic residues" evidence="2">
    <location>
        <begin position="331"/>
        <end position="342"/>
    </location>
</feature>
<dbReference type="InterPro" id="IPR036457">
    <property type="entry name" value="PPM-type-like_dom_sf"/>
</dbReference>
<dbReference type="OrthoDB" id="60843at2759"/>
<accession>A0A0G4GBD7</accession>
<feature type="compositionally biased region" description="Basic residues" evidence="2">
    <location>
        <begin position="497"/>
        <end position="509"/>
    </location>
</feature>
<dbReference type="AlphaFoldDB" id="A0A0G4GBD7"/>
<evidence type="ECO:0000313" key="3">
    <source>
        <dbReference type="EMBL" id="CEM26437.1"/>
    </source>
</evidence>
<evidence type="ECO:0000256" key="2">
    <source>
        <dbReference type="SAM" id="MobiDB-lite"/>
    </source>
</evidence>
<feature type="compositionally biased region" description="Pro residues" evidence="2">
    <location>
        <begin position="26"/>
        <end position="38"/>
    </location>
</feature>
<keyword evidence="1" id="KW-0460">Magnesium</keyword>
<dbReference type="InParanoid" id="A0A0G4GBD7"/>
<keyword evidence="1" id="KW-0479">Metal-binding</keyword>
<feature type="compositionally biased region" description="Basic and acidic residues" evidence="2">
    <location>
        <begin position="343"/>
        <end position="366"/>
    </location>
</feature>
<sequence>MPQCAVNASSSEAQRHHLDASSPAQPSDPSPTLPPPPAVKKTRLQFNTAARQLSKNDYGSRQDAFFARCDGLGVFDGVGGVRGPCDSQAFARCLAQHCMAETQHIDGNTAHRALKVLEGGWEQMLTRSTDKKGATMAVIGAFNTPYQIARVYDVDEDDDLVLDEPMLFSPSTLEGLHRFVRRADIPLQEGDVILAASDGVFDNPYESEVTSLINAVARMDHIETPAPGSPADYAQKICHAAFVSSVCPFFRTPFCDKGREELPPHRLRNFKQQGGKIDDTAELPQPQIDMPPQTDMMRDGYDDEPPLGETYREVMQRTISKTPRDTGRGVRLNRRGKGKGKAKGKENRNKKDNGADGVEGKLKTPDTDDGDDQMTDVGSAQDGVGSVCEGALCDDLPVGEPMHVDGTVGVVGVVRVDNGITSDGEQHHQNSPKRPHRLMNLDSPPAAPHTHTSTKPRSLRPMAYFPQPPSNRTANMKALMAKLNNTSSNDSDGEHRMVRRSVSKRKGGGGRHGSSLRGVGGLKGKVSVASTNKGRGGEDAVVVDMDTDD</sequence>
<keyword evidence="1" id="KW-0464">Manganese</keyword>
<dbReference type="EMBL" id="CDMY01000615">
    <property type="protein sequence ID" value="CEM26437.1"/>
    <property type="molecule type" value="Genomic_DNA"/>
</dbReference>
<organism evidence="3 4">
    <name type="scientific">Vitrella brassicaformis (strain CCMP3155)</name>
    <dbReference type="NCBI Taxonomy" id="1169540"/>
    <lineage>
        <taxon>Eukaryota</taxon>
        <taxon>Sar</taxon>
        <taxon>Alveolata</taxon>
        <taxon>Colpodellida</taxon>
        <taxon>Vitrellaceae</taxon>
        <taxon>Vitrella</taxon>
    </lineage>
</organism>
<evidence type="ECO:0000313" key="4">
    <source>
        <dbReference type="Proteomes" id="UP000041254"/>
    </source>
</evidence>
<feature type="region of interest" description="Disordered" evidence="2">
    <location>
        <begin position="274"/>
        <end position="385"/>
    </location>
</feature>
<feature type="region of interest" description="Disordered" evidence="2">
    <location>
        <begin position="485"/>
        <end position="549"/>
    </location>
</feature>
<comment type="cofactor">
    <cofactor evidence="1">
        <name>Mn(2+)</name>
        <dbReference type="ChEBI" id="CHEBI:29035"/>
    </cofactor>
</comment>
<dbReference type="Proteomes" id="UP000041254">
    <property type="component" value="Unassembled WGS sequence"/>
</dbReference>
<comment type="catalytic activity">
    <reaction evidence="1">
        <text>O-phospho-L-seryl-[protein] + H2O = L-seryl-[protein] + phosphate</text>
        <dbReference type="Rhea" id="RHEA:20629"/>
        <dbReference type="Rhea" id="RHEA-COMP:9863"/>
        <dbReference type="Rhea" id="RHEA-COMP:11604"/>
        <dbReference type="ChEBI" id="CHEBI:15377"/>
        <dbReference type="ChEBI" id="CHEBI:29999"/>
        <dbReference type="ChEBI" id="CHEBI:43474"/>
        <dbReference type="ChEBI" id="CHEBI:83421"/>
        <dbReference type="EC" id="3.1.3.16"/>
    </reaction>
</comment>
<dbReference type="GO" id="GO:0046872">
    <property type="term" value="F:metal ion binding"/>
    <property type="evidence" value="ECO:0007669"/>
    <property type="project" value="UniProtKB-UniRule"/>
</dbReference>
<dbReference type="PANTHER" id="PTHR12320">
    <property type="entry name" value="PROTEIN PHOSPHATASE 2C"/>
    <property type="match status" value="1"/>
</dbReference>
<protein>
    <recommendedName>
        <fullName evidence="1">Protein phosphatase</fullName>
        <ecNumber evidence="1">3.1.3.16</ecNumber>
    </recommendedName>
</protein>
<proteinExistence type="inferred from homology"/>
<name>A0A0G4GBD7_VITBC</name>
<feature type="region of interest" description="Disordered" evidence="2">
    <location>
        <begin position="1"/>
        <end position="38"/>
    </location>
</feature>
<comment type="catalytic activity">
    <reaction evidence="1">
        <text>O-phospho-L-threonyl-[protein] + H2O = L-threonyl-[protein] + phosphate</text>
        <dbReference type="Rhea" id="RHEA:47004"/>
        <dbReference type="Rhea" id="RHEA-COMP:11060"/>
        <dbReference type="Rhea" id="RHEA-COMP:11605"/>
        <dbReference type="ChEBI" id="CHEBI:15377"/>
        <dbReference type="ChEBI" id="CHEBI:30013"/>
        <dbReference type="ChEBI" id="CHEBI:43474"/>
        <dbReference type="ChEBI" id="CHEBI:61977"/>
        <dbReference type="EC" id="3.1.3.16"/>
    </reaction>
</comment>
<comment type="similarity">
    <text evidence="1">Belongs to the PP2C family.</text>
</comment>
<dbReference type="InterPro" id="IPR039123">
    <property type="entry name" value="PPTC7"/>
</dbReference>
<gene>
    <name evidence="3" type="ORF">Vbra_6</name>
</gene>
<dbReference type="VEuPathDB" id="CryptoDB:Vbra_6"/>
<evidence type="ECO:0000256" key="1">
    <source>
        <dbReference type="RuleBase" id="RU366020"/>
    </source>
</evidence>
<dbReference type="SUPFAM" id="SSF81606">
    <property type="entry name" value="PP2C-like"/>
    <property type="match status" value="1"/>
</dbReference>
<comment type="cofactor">
    <cofactor evidence="1">
        <name>Mg(2+)</name>
        <dbReference type="ChEBI" id="CHEBI:18420"/>
    </cofactor>
</comment>